<evidence type="ECO:0000256" key="1">
    <source>
        <dbReference type="ARBA" id="ARBA00004141"/>
    </source>
</evidence>
<proteinExistence type="inferred from homology"/>
<dbReference type="InterPro" id="IPR046342">
    <property type="entry name" value="CBS_dom_sf"/>
</dbReference>
<dbReference type="GO" id="GO:0016020">
    <property type="term" value="C:membrane"/>
    <property type="evidence" value="ECO:0007669"/>
    <property type="project" value="UniProtKB-SubCell"/>
</dbReference>
<dbReference type="Gene3D" id="3.10.580.10">
    <property type="entry name" value="CBS-domain"/>
    <property type="match status" value="2"/>
</dbReference>
<dbReference type="SUPFAM" id="SSF54631">
    <property type="entry name" value="CBS-domain pair"/>
    <property type="match status" value="1"/>
</dbReference>
<dbReference type="Gene3D" id="3.30.40.10">
    <property type="entry name" value="Zinc/RING finger domain, C3HC4 (zinc finger)"/>
    <property type="match status" value="1"/>
</dbReference>
<feature type="region of interest" description="Disordered" evidence="13">
    <location>
        <begin position="896"/>
        <end position="940"/>
    </location>
</feature>
<comment type="subcellular location">
    <subcellularLocation>
        <location evidence="1">Membrane</location>
        <topology evidence="1">Multi-pass membrane protein</topology>
    </subcellularLocation>
</comment>
<dbReference type="CDD" id="cd04590">
    <property type="entry name" value="CBS_pair_CorC_HlyC_assoc"/>
    <property type="match status" value="1"/>
</dbReference>
<evidence type="ECO:0000256" key="6">
    <source>
        <dbReference type="ARBA" id="ARBA00023015"/>
    </source>
</evidence>
<evidence type="ECO:0000259" key="16">
    <source>
        <dbReference type="PROSITE" id="PS51846"/>
    </source>
</evidence>
<dbReference type="Proteomes" id="UP001295469">
    <property type="component" value="Chromosome C05"/>
</dbReference>
<keyword evidence="6" id="KW-0805">Transcription regulation</keyword>
<feature type="compositionally biased region" description="Basic and acidic residues" evidence="13">
    <location>
        <begin position="842"/>
        <end position="852"/>
    </location>
</feature>
<dbReference type="InterPro" id="IPR024550">
    <property type="entry name" value="TFIIEa/SarR/Rpc3_HTH_dom"/>
</dbReference>
<evidence type="ECO:0000256" key="4">
    <source>
        <dbReference type="ARBA" id="ARBA00022737"/>
    </source>
</evidence>
<name>A0A816L2M6_BRANA</name>
<dbReference type="InterPro" id="IPR017919">
    <property type="entry name" value="TFIIE/TFIIEa_HTH"/>
</dbReference>
<evidence type="ECO:0000256" key="13">
    <source>
        <dbReference type="SAM" id="MobiDB-lite"/>
    </source>
</evidence>
<keyword evidence="7" id="KW-0129">CBS domain</keyword>
<evidence type="ECO:0000313" key="17">
    <source>
        <dbReference type="EMBL" id="CAF1923573.1"/>
    </source>
</evidence>
<sequence>MVVLSMVALVKTAYSLNSFVFEAEDIVFGSPWWFAVVGVACLLVLFAGIMSGLTLGLMSLGLVELEILQQSGSSVEKKQAAAILPVVKKQHQLLVTLLLCNAAAMEALPICLDKIFHPFVAVLLSVTFVLAFGEIIPQAICSRYGLAVGANFLWLVRILMIICYPIAYPIGKVLDAVIGHNNTLFRRAQLKALVSIHSQEAGKGGELTHEETMIISGALDLSEKTAEEAMTPIESTFSLDVTTKLDWETIGKILSKGHSRIPVYLGNPKNIIGLLLVKSLLTVRAEAETPISSVSIRKIPRVPSDMPLYDILNEFQKGSSHMAAVVKVKDKDKKKSMQLLSHEETPKENINLYTSPHLITPLLKQDVVVIDIDKAPKHVENRGKNFKQNGIVTRDLPRLLEDNEDEEVIGIITLEDVFEELLQAEIVDETDVYIDVHKRVRVAAAAAAVSSIARASPVEYHESKGGVTVKKLVGKEGRIPICCTNTIYRFVDLVNGSVWFVNSMDNKGPVLKTVVLEPFIKLVRLLARAFYDDYTTKSDNQQKTARSDNRGIAVVVLDELTRKQWVREEDLAKELKLHAKQLRKIIRHFEEQNLIMRDHRKETAKGAKMYSVAVAATTGGRAEDKVKFHTHSYCCLNYPQIYDIVRYKLHRMKKKLKDELEDKNTVQEYGCPNCQRKYNALDALRLISMEDDAFHCENCNGELVVECNKLTSEEVADGDDNARRRRREKLRDMLQKMEVQIKPLMDQINRVKDLPVPDFGSLIAWEARAAIAARENGELNPNDPLRSQGGYGSTPMPFLGETKVEVNLGEGKEDVTSNGGDSSLKVLPPWMIKQGMNLTEEQRGEMRHEAKVDVGSSKLSDDKKSAMESGDAKDLLKDEYFKAYYAALIQQQQELAQKQRQEESGGEVVAPDSEMASTSSDRQVGMKSKREEEEDEWEEEVAPVPVAGNGNYKVDLNVEAAEASSELTSLMGFTSVYRSLTQIFPQVDARMLRAVAIEHPKDPDEAASVVLSEILPSLPTDSTQSRTKSSPIERDLEDAVSKYHHDALLVASSSETIPLVTTGRVHDTSAPSALPNVGPGVVCHKDVGSEEQVQSLGKAPGQELGNYDFFGKCFDVPSPILPRAQIDLLHVTEDHLASVFPQDNAESTRDFWQKLGFHMTWNQAEDSITSIGSLNAAEKGDTESKSSVTSVNGDTEVGGAFSSSTHGCSVDHLEEIIEDAKTNKKTLLAVMDSVTNLMKEVELEEKDAEKSELEAARGGLDTLEKVEEFKKMLKHAKEANDINAGEVYGEKSILATEAKELENRLLNLSEERNKSLAMRETLEIRLAAALEMKKAAEQEKKAKEDSALKALAEQEAIMERVVEESKLLQQEAEQNSKLREFLMDRGQVVDSLQGEISVICQDVKLLKEKFDNRVSIPKKAGTSSLTSSCGSSIMRSLVLETPAEPLNGMLETSSSKNKSPEEEEASSTMNKLKNDCRELLEDGWDIFDKDIEL</sequence>
<evidence type="ECO:0000256" key="5">
    <source>
        <dbReference type="ARBA" id="ARBA00022989"/>
    </source>
</evidence>
<feature type="domain" description="CNNM transmembrane" evidence="16">
    <location>
        <begin position="29"/>
        <end position="211"/>
    </location>
</feature>
<dbReference type="InterPro" id="IPR002853">
    <property type="entry name" value="TFIIE_asu"/>
</dbReference>
<feature type="domain" description="HTH TFE/IIEalpha-type" evidence="15">
    <location>
        <begin position="519"/>
        <end position="646"/>
    </location>
</feature>
<dbReference type="SMART" id="SM00531">
    <property type="entry name" value="TFIIE"/>
    <property type="match status" value="1"/>
</dbReference>
<dbReference type="PROSITE" id="PS51344">
    <property type="entry name" value="HTH_TFE_IIE"/>
    <property type="match status" value="1"/>
</dbReference>
<feature type="coiled-coil region" evidence="12">
    <location>
        <begin position="1291"/>
        <end position="1371"/>
    </location>
</feature>
<dbReference type="PANTHER" id="PTHR12064:SF88">
    <property type="entry name" value="BNAC05G01850D PROTEIN"/>
    <property type="match status" value="1"/>
</dbReference>
<dbReference type="Pfam" id="PF01595">
    <property type="entry name" value="CNNM"/>
    <property type="match status" value="1"/>
</dbReference>
<dbReference type="EMBL" id="HG994369">
    <property type="protein sequence ID" value="CAF1923573.1"/>
    <property type="molecule type" value="Genomic_DNA"/>
</dbReference>
<evidence type="ECO:0000256" key="14">
    <source>
        <dbReference type="SAM" id="Phobius"/>
    </source>
</evidence>
<evidence type="ECO:0000256" key="8">
    <source>
        <dbReference type="ARBA" id="ARBA00023136"/>
    </source>
</evidence>
<feature type="transmembrane region" description="Helical" evidence="14">
    <location>
        <begin position="31"/>
        <end position="63"/>
    </location>
</feature>
<dbReference type="InterPro" id="IPR013083">
    <property type="entry name" value="Znf_RING/FYVE/PHD"/>
</dbReference>
<keyword evidence="5 11" id="KW-1133">Transmembrane helix</keyword>
<dbReference type="FunFam" id="3.10.580.10:FF:000057">
    <property type="entry name" value="DUF21 domain-containing protein At5g52790"/>
    <property type="match status" value="1"/>
</dbReference>
<evidence type="ECO:0000256" key="9">
    <source>
        <dbReference type="ARBA" id="ARBA00023163"/>
    </source>
</evidence>
<keyword evidence="10" id="KW-0325">Glycoprotein</keyword>
<evidence type="ECO:0000256" key="12">
    <source>
        <dbReference type="SAM" id="Coils"/>
    </source>
</evidence>
<feature type="compositionally biased region" description="Basic and acidic residues" evidence="13">
    <location>
        <begin position="859"/>
        <end position="870"/>
    </location>
</feature>
<reference evidence="17" key="1">
    <citation type="submission" date="2021-01" db="EMBL/GenBank/DDBJ databases">
        <authorList>
            <consortium name="Genoscope - CEA"/>
            <person name="William W."/>
        </authorList>
    </citation>
    <scope>NUCLEOTIDE SEQUENCE</scope>
</reference>
<dbReference type="FunFam" id="3.10.580.10:FF:000021">
    <property type="entry name" value="DUF21 domain-containing protein At4g14240-like"/>
    <property type="match status" value="1"/>
</dbReference>
<dbReference type="InterPro" id="IPR045095">
    <property type="entry name" value="ACDP"/>
</dbReference>
<keyword evidence="4" id="KW-0677">Repeat</keyword>
<dbReference type="InterPro" id="IPR044751">
    <property type="entry name" value="Ion_transp-like_CBS"/>
</dbReference>
<organism evidence="17">
    <name type="scientific">Brassica napus</name>
    <name type="common">Rape</name>
    <dbReference type="NCBI Taxonomy" id="3708"/>
    <lineage>
        <taxon>Eukaryota</taxon>
        <taxon>Viridiplantae</taxon>
        <taxon>Streptophyta</taxon>
        <taxon>Embryophyta</taxon>
        <taxon>Tracheophyta</taxon>
        <taxon>Spermatophyta</taxon>
        <taxon>Magnoliopsida</taxon>
        <taxon>eudicotyledons</taxon>
        <taxon>Gunneridae</taxon>
        <taxon>Pentapetalae</taxon>
        <taxon>rosids</taxon>
        <taxon>malvids</taxon>
        <taxon>Brassicales</taxon>
        <taxon>Brassicaceae</taxon>
        <taxon>Brassiceae</taxon>
        <taxon>Brassica</taxon>
    </lineage>
</organism>
<dbReference type="PANTHER" id="PTHR12064">
    <property type="entry name" value="METAL TRANSPORTER CNNM"/>
    <property type="match status" value="1"/>
</dbReference>
<dbReference type="InterPro" id="IPR002550">
    <property type="entry name" value="CNNM"/>
</dbReference>
<feature type="coiled-coil region" evidence="12">
    <location>
        <begin position="1210"/>
        <end position="1254"/>
    </location>
</feature>
<keyword evidence="9" id="KW-0804">Transcription</keyword>
<evidence type="ECO:0000256" key="10">
    <source>
        <dbReference type="ARBA" id="ARBA00023180"/>
    </source>
</evidence>
<feature type="region of interest" description="Disordered" evidence="13">
    <location>
        <begin position="842"/>
        <end position="870"/>
    </location>
</feature>
<dbReference type="FunFam" id="3.30.40.10:FF:000269">
    <property type="entry name" value="Transcription initiation factor IIE subunit alpha"/>
    <property type="match status" value="1"/>
</dbReference>
<gene>
    <name evidence="17" type="ORF">DARMORV10_C05P01820.1</name>
</gene>
<comment type="similarity">
    <text evidence="2">Belongs to the TFIIE alpha subunit family.</text>
</comment>
<dbReference type="Pfam" id="PF02002">
    <property type="entry name" value="TFIIE_alpha"/>
    <property type="match status" value="1"/>
</dbReference>
<feature type="region of interest" description="Disordered" evidence="13">
    <location>
        <begin position="1444"/>
        <end position="1472"/>
    </location>
</feature>
<keyword evidence="12" id="KW-0175">Coiled coil</keyword>
<evidence type="ECO:0000256" key="7">
    <source>
        <dbReference type="ARBA" id="ARBA00023122"/>
    </source>
</evidence>
<evidence type="ECO:0000256" key="11">
    <source>
        <dbReference type="PROSITE-ProRule" id="PRU01193"/>
    </source>
</evidence>
<dbReference type="GO" id="GO:0006367">
    <property type="term" value="P:transcription initiation at RNA polymerase II promoter"/>
    <property type="evidence" value="ECO:0007669"/>
    <property type="project" value="InterPro"/>
</dbReference>
<keyword evidence="3 11" id="KW-0812">Transmembrane</keyword>
<dbReference type="SUPFAM" id="SSF57783">
    <property type="entry name" value="Zinc beta-ribbon"/>
    <property type="match status" value="1"/>
</dbReference>
<dbReference type="PROSITE" id="PS51846">
    <property type="entry name" value="CNNM"/>
    <property type="match status" value="1"/>
</dbReference>
<feature type="transmembrane region" description="Helical" evidence="14">
    <location>
        <begin position="116"/>
        <end position="137"/>
    </location>
</feature>
<evidence type="ECO:0000256" key="3">
    <source>
        <dbReference type="ARBA" id="ARBA00022692"/>
    </source>
</evidence>
<keyword evidence="8 11" id="KW-0472">Membrane</keyword>
<accession>A0A816L2M6</accession>
<protein>
    <submittedName>
        <fullName evidence="17">(rape) hypothetical protein</fullName>
    </submittedName>
</protein>
<evidence type="ECO:0000259" key="15">
    <source>
        <dbReference type="PROSITE" id="PS51344"/>
    </source>
</evidence>
<feature type="transmembrane region" description="Helical" evidence="14">
    <location>
        <begin position="144"/>
        <end position="167"/>
    </location>
</feature>
<dbReference type="GO" id="GO:0010960">
    <property type="term" value="P:magnesium ion homeostasis"/>
    <property type="evidence" value="ECO:0007669"/>
    <property type="project" value="InterPro"/>
</dbReference>
<evidence type="ECO:0000256" key="2">
    <source>
        <dbReference type="ARBA" id="ARBA00008947"/>
    </source>
</evidence>